<feature type="region of interest" description="Disordered" evidence="4">
    <location>
        <begin position="288"/>
        <end position="314"/>
    </location>
</feature>
<dbReference type="GO" id="GO:0000981">
    <property type="term" value="F:DNA-binding transcription factor activity, RNA polymerase II-specific"/>
    <property type="evidence" value="ECO:0007669"/>
    <property type="project" value="InterPro"/>
</dbReference>
<feature type="region of interest" description="Disordered" evidence="4">
    <location>
        <begin position="347"/>
        <end position="384"/>
    </location>
</feature>
<dbReference type="EMBL" id="JPOX01000008">
    <property type="protein sequence ID" value="KFX50035.1"/>
    <property type="molecule type" value="Genomic_DNA"/>
</dbReference>
<feature type="compositionally biased region" description="Low complexity" evidence="4">
    <location>
        <begin position="289"/>
        <end position="305"/>
    </location>
</feature>
<evidence type="ECO:0000256" key="4">
    <source>
        <dbReference type="SAM" id="MobiDB-lite"/>
    </source>
</evidence>
<accession>A0A093VJ84</accession>
<protein>
    <recommendedName>
        <fullName evidence="6">Zn(2)-C6 fungal-type domain-containing protein</fullName>
    </recommendedName>
</protein>
<reference evidence="5" key="1">
    <citation type="journal article" date="2014" name="PLoS Genet.">
        <title>Signature Gene Expression Reveals Novel Clues to the Molecular Mechanisms of Dimorphic Transition in Penicillium marneffei.</title>
        <authorList>
            <person name="Yang E."/>
            <person name="Wang G."/>
            <person name="Cai J."/>
            <person name="Woo P.C."/>
            <person name="Lau S.K."/>
            <person name="Yuen K.-Y."/>
            <person name="Chow W.-N."/>
            <person name="Lin X."/>
        </authorList>
    </citation>
    <scope>NUCLEOTIDE SEQUENCE [LARGE SCALE GENOMIC DNA]</scope>
    <source>
        <strain evidence="5">PM1</strain>
    </source>
</reference>
<dbReference type="CDD" id="cd00067">
    <property type="entry name" value="GAL4"/>
    <property type="match status" value="1"/>
</dbReference>
<gene>
    <name evidence="5" type="ORF">GQ26_0082140</name>
</gene>
<sequence>MLPRNTTNEQPMENINQINRGRRILRSRAPRGVPNYPDVTMGHTTNLSESSVETHVSRLNDGLETDLYPMEFYHPLFHTNIGRNPGGRMTATQDDHLGDNRHEPHMARNAGEVHHGYSNYIRRSGGHSYVEHPFGRIQPLSTEDLFGLPAQDTDDSYHPRGTTTAVSNPYFQDLQPRNNDTPSIAQNMHEETHEETTPDSSTVPEHVITGYSSFPNLPNYNAANSQEAGVVVWSLAGDNAPVGRSHKRRKMTDDELVRNRALKAVGGACDNCRRRKKKCYHKDDQLILSAPDSTPTSAPTSVPAPIQAQTSGPSQLVPVHVNNRIGTRAVHARPRPDDINRRTVAAGLQRQRNQSVASSYGRSVDPSMFSPSEGGGSSNGTVTSNQSAVTTFVVDNPNPDIQQEERFGMDAVGLGQQFNGQLAQPFTPTNIMHADTEIAFLNAWLDSEHPDENDH</sequence>
<dbReference type="InterPro" id="IPR001138">
    <property type="entry name" value="Zn2Cys6_DnaBD"/>
</dbReference>
<comment type="caution">
    <text evidence="5">The sequence shown here is derived from an EMBL/GenBank/DDBJ whole genome shotgun (WGS) entry which is preliminary data.</text>
</comment>
<dbReference type="HOGENOM" id="CLU_048477_0_0_1"/>
<evidence type="ECO:0000256" key="1">
    <source>
        <dbReference type="ARBA" id="ARBA00023015"/>
    </source>
</evidence>
<name>A0A093VJ84_TALMA</name>
<dbReference type="AlphaFoldDB" id="A0A093VJ84"/>
<keyword evidence="3" id="KW-0539">Nucleus</keyword>
<evidence type="ECO:0000256" key="3">
    <source>
        <dbReference type="ARBA" id="ARBA00023242"/>
    </source>
</evidence>
<keyword evidence="2" id="KW-0804">Transcription</keyword>
<evidence type="ECO:0000256" key="2">
    <source>
        <dbReference type="ARBA" id="ARBA00023163"/>
    </source>
</evidence>
<feature type="compositionally biased region" description="Polar residues" evidence="4">
    <location>
        <begin position="350"/>
        <end position="361"/>
    </location>
</feature>
<evidence type="ECO:0000313" key="5">
    <source>
        <dbReference type="EMBL" id="KFX50034.1"/>
    </source>
</evidence>
<evidence type="ECO:0008006" key="6">
    <source>
        <dbReference type="Google" id="ProtNLM"/>
    </source>
</evidence>
<proteinExistence type="predicted"/>
<keyword evidence="1" id="KW-0805">Transcription regulation</keyword>
<dbReference type="EMBL" id="JPOX01000008">
    <property type="protein sequence ID" value="KFX50034.1"/>
    <property type="molecule type" value="Genomic_DNA"/>
</dbReference>
<dbReference type="GO" id="GO:0008270">
    <property type="term" value="F:zinc ion binding"/>
    <property type="evidence" value="ECO:0007669"/>
    <property type="project" value="InterPro"/>
</dbReference>
<organism evidence="5">
    <name type="scientific">Talaromyces marneffei PM1</name>
    <dbReference type="NCBI Taxonomy" id="1077442"/>
    <lineage>
        <taxon>Eukaryota</taxon>
        <taxon>Fungi</taxon>
        <taxon>Dikarya</taxon>
        <taxon>Ascomycota</taxon>
        <taxon>Pezizomycotina</taxon>
        <taxon>Eurotiomycetes</taxon>
        <taxon>Eurotiomycetidae</taxon>
        <taxon>Eurotiales</taxon>
        <taxon>Trichocomaceae</taxon>
        <taxon>Talaromyces</taxon>
        <taxon>Talaromyces sect. Talaromyces</taxon>
    </lineage>
</organism>